<comment type="caution">
    <text evidence="2">The sequence shown here is derived from an EMBL/GenBank/DDBJ whole genome shotgun (WGS) entry which is preliminary data.</text>
</comment>
<feature type="chain" id="PRO_5020618065" evidence="1">
    <location>
        <begin position="28"/>
        <end position="114"/>
    </location>
</feature>
<gene>
    <name evidence="2" type="ORF">E1292_07615</name>
</gene>
<dbReference type="RefSeq" id="WP_132593438.1">
    <property type="nucleotide sequence ID" value="NZ_SMKO01000012.1"/>
</dbReference>
<evidence type="ECO:0000256" key="1">
    <source>
        <dbReference type="SAM" id="SignalP"/>
    </source>
</evidence>
<name>A0A4R4VY37_9ACTN</name>
<organism evidence="2 3">
    <name type="scientific">Nonomuraea deserti</name>
    <dbReference type="NCBI Taxonomy" id="1848322"/>
    <lineage>
        <taxon>Bacteria</taxon>
        <taxon>Bacillati</taxon>
        <taxon>Actinomycetota</taxon>
        <taxon>Actinomycetes</taxon>
        <taxon>Streptosporangiales</taxon>
        <taxon>Streptosporangiaceae</taxon>
        <taxon>Nonomuraea</taxon>
    </lineage>
</organism>
<accession>A0A4R4VY37</accession>
<dbReference type="AlphaFoldDB" id="A0A4R4VY37"/>
<reference evidence="2 3" key="1">
    <citation type="submission" date="2019-03" db="EMBL/GenBank/DDBJ databases">
        <title>Draft genome sequences of novel Actinobacteria.</title>
        <authorList>
            <person name="Sahin N."/>
            <person name="Ay H."/>
            <person name="Saygin H."/>
        </authorList>
    </citation>
    <scope>NUCLEOTIDE SEQUENCE [LARGE SCALE GENOMIC DNA]</scope>
    <source>
        <strain evidence="2 3">KC310</strain>
    </source>
</reference>
<evidence type="ECO:0000313" key="3">
    <source>
        <dbReference type="Proteomes" id="UP000295258"/>
    </source>
</evidence>
<keyword evidence="3" id="KW-1185">Reference proteome</keyword>
<protein>
    <submittedName>
        <fullName evidence="2">Uncharacterized protein</fullName>
    </submittedName>
</protein>
<proteinExistence type="predicted"/>
<dbReference type="EMBL" id="SMKO01000012">
    <property type="protein sequence ID" value="TDD10371.1"/>
    <property type="molecule type" value="Genomic_DNA"/>
</dbReference>
<sequence>MKIIKRIGVIAAVGALAWAATVSTASADTWAWHGSDYAVTSYYDHNLAACDKETDGHGVTAYGTFWHPQNGSMTLTVTDGGDEGCGGATTGGYKIDKIKICENTVGCSSWQDVT</sequence>
<dbReference type="Proteomes" id="UP000295258">
    <property type="component" value="Unassembled WGS sequence"/>
</dbReference>
<keyword evidence="1" id="KW-0732">Signal</keyword>
<evidence type="ECO:0000313" key="2">
    <source>
        <dbReference type="EMBL" id="TDD10371.1"/>
    </source>
</evidence>
<feature type="signal peptide" evidence="1">
    <location>
        <begin position="1"/>
        <end position="27"/>
    </location>
</feature>